<gene>
    <name evidence="2" type="ORF">N7509_000976</name>
</gene>
<dbReference type="RefSeq" id="XP_056494195.1">
    <property type="nucleotide sequence ID" value="XM_056625613.1"/>
</dbReference>
<accession>A0A9X0BER0</accession>
<proteinExistence type="predicted"/>
<feature type="region of interest" description="Disordered" evidence="1">
    <location>
        <begin position="79"/>
        <end position="117"/>
    </location>
</feature>
<keyword evidence="3" id="KW-1185">Reference proteome</keyword>
<name>A0A9X0BER0_9EURO</name>
<protein>
    <submittedName>
        <fullName evidence="2">Uncharacterized protein</fullName>
    </submittedName>
</protein>
<comment type="caution">
    <text evidence="2">The sequence shown here is derived from an EMBL/GenBank/DDBJ whole genome shotgun (WGS) entry which is preliminary data.</text>
</comment>
<evidence type="ECO:0000313" key="3">
    <source>
        <dbReference type="Proteomes" id="UP001147747"/>
    </source>
</evidence>
<dbReference type="EMBL" id="JAPZBU010000003">
    <property type="protein sequence ID" value="KAJ5414349.1"/>
    <property type="molecule type" value="Genomic_DNA"/>
</dbReference>
<feature type="region of interest" description="Disordered" evidence="1">
    <location>
        <begin position="27"/>
        <end position="59"/>
    </location>
</feature>
<dbReference type="AlphaFoldDB" id="A0A9X0BER0"/>
<reference evidence="2" key="1">
    <citation type="submission" date="2022-12" db="EMBL/GenBank/DDBJ databases">
        <authorList>
            <person name="Petersen C."/>
        </authorList>
    </citation>
    <scope>NUCLEOTIDE SEQUENCE</scope>
    <source>
        <strain evidence="2">IBT 29677</strain>
    </source>
</reference>
<evidence type="ECO:0000256" key="1">
    <source>
        <dbReference type="SAM" id="MobiDB-lite"/>
    </source>
</evidence>
<dbReference type="Proteomes" id="UP001147747">
    <property type="component" value="Unassembled WGS sequence"/>
</dbReference>
<sequence length="117" mass="13530">MPMAYEPYSRHEPRHFVPPDVGYYHRPMMATPPPPRLPPLGTLPETSTDPRYMLSSDNGYLAHHSMPQTLPLRMHHQGPALEPRAYPAPYDERSNSMLNPSREPAAYRMRTYDQESQ</sequence>
<evidence type="ECO:0000313" key="2">
    <source>
        <dbReference type="EMBL" id="KAJ5414349.1"/>
    </source>
</evidence>
<reference evidence="2" key="2">
    <citation type="journal article" date="2023" name="IMA Fungus">
        <title>Comparative genomic study of the Penicillium genus elucidates a diverse pangenome and 15 lateral gene transfer events.</title>
        <authorList>
            <person name="Petersen C."/>
            <person name="Sorensen T."/>
            <person name="Nielsen M.R."/>
            <person name="Sondergaard T.E."/>
            <person name="Sorensen J.L."/>
            <person name="Fitzpatrick D.A."/>
            <person name="Frisvad J.C."/>
            <person name="Nielsen K.L."/>
        </authorList>
    </citation>
    <scope>NUCLEOTIDE SEQUENCE</scope>
    <source>
        <strain evidence="2">IBT 29677</strain>
    </source>
</reference>
<dbReference type="GeneID" id="81364593"/>
<organism evidence="2 3">
    <name type="scientific">Penicillium cosmopolitanum</name>
    <dbReference type="NCBI Taxonomy" id="1131564"/>
    <lineage>
        <taxon>Eukaryota</taxon>
        <taxon>Fungi</taxon>
        <taxon>Dikarya</taxon>
        <taxon>Ascomycota</taxon>
        <taxon>Pezizomycotina</taxon>
        <taxon>Eurotiomycetes</taxon>
        <taxon>Eurotiomycetidae</taxon>
        <taxon>Eurotiales</taxon>
        <taxon>Aspergillaceae</taxon>
        <taxon>Penicillium</taxon>
    </lineage>
</organism>
<dbReference type="OrthoDB" id="3056235at2759"/>